<name>A0A418Q929_9CORY</name>
<gene>
    <name evidence="2" type="ORF">D3M95_02975</name>
</gene>
<protein>
    <submittedName>
        <fullName evidence="2">Uncharacterized protein</fullName>
    </submittedName>
</protein>
<accession>A0A418Q929</accession>
<dbReference type="OrthoDB" id="4415055at2"/>
<dbReference type="AlphaFoldDB" id="A0A418Q929"/>
<evidence type="ECO:0000313" key="2">
    <source>
        <dbReference type="EMBL" id="RIX36248.1"/>
    </source>
</evidence>
<dbReference type="EMBL" id="QXJK01000002">
    <property type="protein sequence ID" value="RIX36248.1"/>
    <property type="molecule type" value="Genomic_DNA"/>
</dbReference>
<evidence type="ECO:0000313" key="3">
    <source>
        <dbReference type="Proteomes" id="UP000285278"/>
    </source>
</evidence>
<keyword evidence="3" id="KW-1185">Reference proteome</keyword>
<sequence length="281" mass="29540">MTELHDPTRIPGVVGALQRAWEAQPNVAFPQLWAQLEARGVGFNSTDAELQRACADLLAEHPSSFAEFVVGSVSSSSLDATPLPSPRRVSSGDTGARGRGRSSSVVVECIVGETSAAPGGGGSAEQLLTLSAPHGDGAGWVLVRRAGLQPVVWRYARVVTCRAGGPVIIEDVAGNRHRLGLASRLSVQDFAMDAPELADELGQARRSSIGDRVYVVTCADGSIVEVDHGLRVYSPGRRDMARQSMKWARVARAAAGEPLVVVDAGGAAEELPVVEAVFRAE</sequence>
<evidence type="ECO:0000256" key="1">
    <source>
        <dbReference type="SAM" id="MobiDB-lite"/>
    </source>
</evidence>
<proteinExistence type="predicted"/>
<dbReference type="RefSeq" id="WP_119664372.1">
    <property type="nucleotide sequence ID" value="NZ_QXJK01000002.1"/>
</dbReference>
<organism evidence="2 3">
    <name type="scientific">Corynebacterium falsenii</name>
    <dbReference type="NCBI Taxonomy" id="108486"/>
    <lineage>
        <taxon>Bacteria</taxon>
        <taxon>Bacillati</taxon>
        <taxon>Actinomycetota</taxon>
        <taxon>Actinomycetes</taxon>
        <taxon>Mycobacteriales</taxon>
        <taxon>Corynebacteriaceae</taxon>
        <taxon>Corynebacterium</taxon>
    </lineage>
</organism>
<feature type="region of interest" description="Disordered" evidence="1">
    <location>
        <begin position="75"/>
        <end position="100"/>
    </location>
</feature>
<reference evidence="2 3" key="1">
    <citation type="submission" date="2018-09" db="EMBL/GenBank/DDBJ databases">
        <title>Optimization and identification of Corynebacterium falsenii FN1-14 from fish paste.</title>
        <authorList>
            <person name="Daroonpunt R."/>
            <person name="Tanasupawat S."/>
        </authorList>
    </citation>
    <scope>NUCLEOTIDE SEQUENCE [LARGE SCALE GENOMIC DNA]</scope>
    <source>
        <strain evidence="2 3">FN1-14</strain>
    </source>
</reference>
<dbReference type="Proteomes" id="UP000285278">
    <property type="component" value="Unassembled WGS sequence"/>
</dbReference>
<comment type="caution">
    <text evidence="2">The sequence shown here is derived from an EMBL/GenBank/DDBJ whole genome shotgun (WGS) entry which is preliminary data.</text>
</comment>